<dbReference type="Proteomes" id="UP000659388">
    <property type="component" value="Unassembled WGS sequence"/>
</dbReference>
<dbReference type="InterPro" id="IPR055377">
    <property type="entry name" value="GH3_M"/>
</dbReference>
<dbReference type="AlphaFoldDB" id="A0A937FB71"/>
<feature type="domain" description="GH3 middle" evidence="1">
    <location>
        <begin position="299"/>
        <end position="366"/>
    </location>
</feature>
<dbReference type="RefSeq" id="WP_202245149.1">
    <property type="nucleotide sequence ID" value="NZ_JAESIY010000007.1"/>
</dbReference>
<reference evidence="3" key="1">
    <citation type="submission" date="2021-01" db="EMBL/GenBank/DDBJ databases">
        <title>Fulvivirga kasyanovii gen. nov., sp nov., a novel member of the phylum Bacteroidetes isolated from seawater in a mussel farm.</title>
        <authorList>
            <person name="Zhao L.-H."/>
            <person name="Wang Z.-J."/>
        </authorList>
    </citation>
    <scope>NUCLEOTIDE SEQUENCE</scope>
    <source>
        <strain evidence="3">2943</strain>
    </source>
</reference>
<proteinExistence type="predicted"/>
<feature type="domain" description="GH3 C-terminal" evidence="2">
    <location>
        <begin position="393"/>
        <end position="497"/>
    </location>
</feature>
<gene>
    <name evidence="3" type="ORF">JL102_14595</name>
</gene>
<sequence length="515" mass="58671">MAVLGNLIKTAIDIRDKFTNDYPDAEAQHQTLKKLLETAKDTAFGKHYHFEEILASNNMEKAFAERVPLHNYNKIQSEWWHKIQEGEENITWPGKPNYLALSSGTTGSHSKRIPVTDEMLESIRKAAILQITSMPHFDMPAEFYEKEIMMLGSSTDLTKNGEFEEGEISGISASNIPFWFKGYYKPGDQISKIEDWDERVQKIAENASNWDIGAISGIPSWIELMLKKVIEHNNLNNIHEIWPNLAAYTSGGVAFEPYRKNFDLLMGKPMIYIDTYLASEGFIALQTRPQSHSMDMRLVTGNGIYFEFVPFEPQYLDETGEVKTDAPIVTLDEAEEDKDYALVISTVAGTWRYLIGDTIKFTDKSKQEIVITGRTKHFLNVVGSQLSVDKMNTAISAIEDKYNMTIQEFTVAAIRENGDYIHKWYLGSDHKQDTESLAQAIDEELKNRNKNYGVARSKALTGVQVEVIAPEIFHAWSESKKKKGGQVKMPRVMKEEEFAEWEIFVKEKQMSVSQA</sequence>
<organism evidence="3 4">
    <name type="scientific">Fulvivirga sediminis</name>
    <dbReference type="NCBI Taxonomy" id="2803949"/>
    <lineage>
        <taxon>Bacteria</taxon>
        <taxon>Pseudomonadati</taxon>
        <taxon>Bacteroidota</taxon>
        <taxon>Cytophagia</taxon>
        <taxon>Cytophagales</taxon>
        <taxon>Fulvivirgaceae</taxon>
        <taxon>Fulvivirga</taxon>
    </lineage>
</organism>
<dbReference type="PANTHER" id="PTHR31901">
    <property type="entry name" value="GH3 DOMAIN-CONTAINING PROTEIN"/>
    <property type="match status" value="1"/>
</dbReference>
<keyword evidence="4" id="KW-1185">Reference proteome</keyword>
<evidence type="ECO:0000313" key="3">
    <source>
        <dbReference type="EMBL" id="MBL3657373.1"/>
    </source>
</evidence>
<dbReference type="InterPro" id="IPR004993">
    <property type="entry name" value="GH3"/>
</dbReference>
<dbReference type="Pfam" id="PF23571">
    <property type="entry name" value="GH3_M"/>
    <property type="match status" value="1"/>
</dbReference>
<dbReference type="Pfam" id="PF03321">
    <property type="entry name" value="GH3"/>
    <property type="match status" value="1"/>
</dbReference>
<comment type="caution">
    <text evidence="3">The sequence shown here is derived from an EMBL/GenBank/DDBJ whole genome shotgun (WGS) entry which is preliminary data.</text>
</comment>
<name>A0A937FB71_9BACT</name>
<dbReference type="Pfam" id="PF23572">
    <property type="entry name" value="GH3_C"/>
    <property type="match status" value="1"/>
</dbReference>
<accession>A0A937FB71</accession>
<protein>
    <submittedName>
        <fullName evidence="3">GH3 auxin-responsive promoter family protein</fullName>
    </submittedName>
</protein>
<dbReference type="GO" id="GO:0016881">
    <property type="term" value="F:acid-amino acid ligase activity"/>
    <property type="evidence" value="ECO:0007669"/>
    <property type="project" value="TreeGrafter"/>
</dbReference>
<dbReference type="EMBL" id="JAESIY010000007">
    <property type="protein sequence ID" value="MBL3657373.1"/>
    <property type="molecule type" value="Genomic_DNA"/>
</dbReference>
<evidence type="ECO:0000313" key="4">
    <source>
        <dbReference type="Proteomes" id="UP000659388"/>
    </source>
</evidence>
<evidence type="ECO:0000259" key="1">
    <source>
        <dbReference type="Pfam" id="PF23571"/>
    </source>
</evidence>
<dbReference type="GO" id="GO:0005737">
    <property type="term" value="C:cytoplasm"/>
    <property type="evidence" value="ECO:0007669"/>
    <property type="project" value="TreeGrafter"/>
</dbReference>
<dbReference type="InterPro" id="IPR055378">
    <property type="entry name" value="GH3_C"/>
</dbReference>
<dbReference type="PANTHER" id="PTHR31901:SF9">
    <property type="entry name" value="GH3 DOMAIN-CONTAINING PROTEIN"/>
    <property type="match status" value="1"/>
</dbReference>
<evidence type="ECO:0000259" key="2">
    <source>
        <dbReference type="Pfam" id="PF23572"/>
    </source>
</evidence>